<evidence type="ECO:0000313" key="2">
    <source>
        <dbReference type="EMBL" id="GER90997.1"/>
    </source>
</evidence>
<evidence type="ECO:0000256" key="1">
    <source>
        <dbReference type="SAM" id="Phobius"/>
    </source>
</evidence>
<dbReference type="RefSeq" id="WP_151758698.1">
    <property type="nucleotide sequence ID" value="NZ_BKZW01000003.1"/>
</dbReference>
<sequence>MYSITGSLLASSLDIVTLSNDTTRYTLYALGLTVAFLVSSWIAYRRRPASPWYTNTWLLIPLAILFISPVVLFHIPIVLLIPLYLALVVGLYFQSKRASQLWYRNPLLLILLTLVIIVLFRGTLLTVLILGAVVLGSLNFIVKKLFPK</sequence>
<protein>
    <submittedName>
        <fullName evidence="2">Uncharacterized protein</fullName>
    </submittedName>
</protein>
<keyword evidence="1" id="KW-0472">Membrane</keyword>
<keyword evidence="3" id="KW-1185">Reference proteome</keyword>
<name>A0A5J4KWU3_9CHLR</name>
<feature type="transmembrane region" description="Helical" evidence="1">
    <location>
        <begin position="25"/>
        <end position="44"/>
    </location>
</feature>
<accession>A0A5J4KWU3</accession>
<comment type="caution">
    <text evidence="2">The sequence shown here is derived from an EMBL/GenBank/DDBJ whole genome shotgun (WGS) entry which is preliminary data.</text>
</comment>
<gene>
    <name evidence="2" type="ORF">KDW_51590</name>
</gene>
<keyword evidence="1" id="KW-1133">Transmembrane helix</keyword>
<organism evidence="2 3">
    <name type="scientific">Dictyobacter vulcani</name>
    <dbReference type="NCBI Taxonomy" id="2607529"/>
    <lineage>
        <taxon>Bacteria</taxon>
        <taxon>Bacillati</taxon>
        <taxon>Chloroflexota</taxon>
        <taxon>Ktedonobacteria</taxon>
        <taxon>Ktedonobacterales</taxon>
        <taxon>Dictyobacteraceae</taxon>
        <taxon>Dictyobacter</taxon>
    </lineage>
</organism>
<keyword evidence="1" id="KW-0812">Transmembrane</keyword>
<evidence type="ECO:0000313" key="3">
    <source>
        <dbReference type="Proteomes" id="UP000326912"/>
    </source>
</evidence>
<dbReference type="AlphaFoldDB" id="A0A5J4KWU3"/>
<feature type="transmembrane region" description="Helical" evidence="1">
    <location>
        <begin position="109"/>
        <end position="142"/>
    </location>
</feature>
<feature type="transmembrane region" description="Helical" evidence="1">
    <location>
        <begin position="56"/>
        <end position="89"/>
    </location>
</feature>
<dbReference type="EMBL" id="BKZW01000003">
    <property type="protein sequence ID" value="GER90997.1"/>
    <property type="molecule type" value="Genomic_DNA"/>
</dbReference>
<dbReference type="Proteomes" id="UP000326912">
    <property type="component" value="Unassembled WGS sequence"/>
</dbReference>
<proteinExistence type="predicted"/>
<reference evidence="2 3" key="1">
    <citation type="submission" date="2019-10" db="EMBL/GenBank/DDBJ databases">
        <title>Dictyobacter vulcani sp. nov., within the class Ktedonobacteria, isolated from soil of volcanic Mt. Zao.</title>
        <authorList>
            <person name="Zheng Y."/>
            <person name="Wang C.M."/>
            <person name="Sakai Y."/>
            <person name="Abe K."/>
            <person name="Yokota A."/>
            <person name="Yabe S."/>
        </authorList>
    </citation>
    <scope>NUCLEOTIDE SEQUENCE [LARGE SCALE GENOMIC DNA]</scope>
    <source>
        <strain evidence="2 3">W12</strain>
    </source>
</reference>